<feature type="transmembrane region" description="Helical" evidence="5">
    <location>
        <begin position="58"/>
        <end position="81"/>
    </location>
</feature>
<feature type="compositionally biased region" description="Basic and acidic residues" evidence="4">
    <location>
        <begin position="431"/>
        <end position="447"/>
    </location>
</feature>
<feature type="transmembrane region" description="Helical" evidence="5">
    <location>
        <begin position="336"/>
        <end position="357"/>
    </location>
</feature>
<feature type="domain" description="Major facilitator superfamily (MFS) profile" evidence="6">
    <location>
        <begin position="214"/>
        <end position="447"/>
    </location>
</feature>
<dbReference type="AlphaFoldDB" id="A0A2W7NTA5"/>
<dbReference type="PANTHER" id="PTHR23521">
    <property type="entry name" value="TRANSPORTER MFS SUPERFAMILY"/>
    <property type="match status" value="1"/>
</dbReference>
<keyword evidence="3 5" id="KW-0472">Membrane</keyword>
<reference evidence="7 8" key="1">
    <citation type="submission" date="2018-06" db="EMBL/GenBank/DDBJ databases">
        <title>Genomic Encyclopedia of Archaeal and Bacterial Type Strains, Phase II (KMG-II): from individual species to whole genera.</title>
        <authorList>
            <person name="Goeker M."/>
        </authorList>
    </citation>
    <scope>NUCLEOTIDE SEQUENCE [LARGE SCALE GENOMIC DNA]</scope>
    <source>
        <strain evidence="7 8">DSM 22009</strain>
    </source>
</reference>
<evidence type="ECO:0000313" key="7">
    <source>
        <dbReference type="EMBL" id="PZX16556.1"/>
    </source>
</evidence>
<dbReference type="PANTHER" id="PTHR23521:SF3">
    <property type="entry name" value="MFS TRANSPORTER"/>
    <property type="match status" value="1"/>
</dbReference>
<feature type="region of interest" description="Disordered" evidence="4">
    <location>
        <begin position="415"/>
        <end position="447"/>
    </location>
</feature>
<accession>A0A2W7NTA5</accession>
<dbReference type="GO" id="GO:0005886">
    <property type="term" value="C:plasma membrane"/>
    <property type="evidence" value="ECO:0007669"/>
    <property type="project" value="TreeGrafter"/>
</dbReference>
<keyword evidence="1 5" id="KW-0812">Transmembrane</keyword>
<evidence type="ECO:0000256" key="4">
    <source>
        <dbReference type="SAM" id="MobiDB-lite"/>
    </source>
</evidence>
<evidence type="ECO:0000256" key="5">
    <source>
        <dbReference type="SAM" id="Phobius"/>
    </source>
</evidence>
<feature type="transmembrane region" description="Helical" evidence="5">
    <location>
        <begin position="88"/>
        <end position="107"/>
    </location>
</feature>
<dbReference type="CDD" id="cd17477">
    <property type="entry name" value="MFS_YcaD_like"/>
    <property type="match status" value="1"/>
</dbReference>
<feature type="transmembrane region" description="Helical" evidence="5">
    <location>
        <begin position="279"/>
        <end position="299"/>
    </location>
</feature>
<dbReference type="InterPro" id="IPR020846">
    <property type="entry name" value="MFS_dom"/>
</dbReference>
<evidence type="ECO:0000256" key="3">
    <source>
        <dbReference type="ARBA" id="ARBA00023136"/>
    </source>
</evidence>
<evidence type="ECO:0000256" key="1">
    <source>
        <dbReference type="ARBA" id="ARBA00022692"/>
    </source>
</evidence>
<feature type="transmembrane region" description="Helical" evidence="5">
    <location>
        <begin position="217"/>
        <end position="239"/>
    </location>
</feature>
<evidence type="ECO:0000313" key="8">
    <source>
        <dbReference type="Proteomes" id="UP000248916"/>
    </source>
</evidence>
<gene>
    <name evidence="7" type="ORF">LX81_01925</name>
</gene>
<organism evidence="7 8">
    <name type="scientific">Palleronia aestuarii</name>
    <dbReference type="NCBI Taxonomy" id="568105"/>
    <lineage>
        <taxon>Bacteria</taxon>
        <taxon>Pseudomonadati</taxon>
        <taxon>Pseudomonadota</taxon>
        <taxon>Alphaproteobacteria</taxon>
        <taxon>Rhodobacterales</taxon>
        <taxon>Roseobacteraceae</taxon>
        <taxon>Palleronia</taxon>
    </lineage>
</organism>
<dbReference type="InterPro" id="IPR011701">
    <property type="entry name" value="MFS"/>
</dbReference>
<name>A0A2W7NTA5_9RHOB</name>
<comment type="caution">
    <text evidence="7">The sequence shown here is derived from an EMBL/GenBank/DDBJ whole genome shotgun (WGS) entry which is preliminary data.</text>
</comment>
<dbReference type="InterPro" id="IPR047200">
    <property type="entry name" value="MFS_YcaD-like"/>
</dbReference>
<dbReference type="EMBL" id="QKZL01000006">
    <property type="protein sequence ID" value="PZX16556.1"/>
    <property type="molecule type" value="Genomic_DNA"/>
</dbReference>
<dbReference type="Gene3D" id="1.20.1250.20">
    <property type="entry name" value="MFS general substrate transporter like domains"/>
    <property type="match status" value="2"/>
</dbReference>
<feature type="transmembrane region" description="Helical" evidence="5">
    <location>
        <begin position="369"/>
        <end position="392"/>
    </location>
</feature>
<feature type="transmembrane region" description="Helical" evidence="5">
    <location>
        <begin position="146"/>
        <end position="168"/>
    </location>
</feature>
<proteinExistence type="predicted"/>
<keyword evidence="8" id="KW-1185">Reference proteome</keyword>
<feature type="transmembrane region" description="Helical" evidence="5">
    <location>
        <begin position="305"/>
        <end position="324"/>
    </location>
</feature>
<dbReference type="InterPro" id="IPR036259">
    <property type="entry name" value="MFS_trans_sf"/>
</dbReference>
<dbReference type="PROSITE" id="PS50850">
    <property type="entry name" value="MFS"/>
    <property type="match status" value="1"/>
</dbReference>
<evidence type="ECO:0000256" key="2">
    <source>
        <dbReference type="ARBA" id="ARBA00022989"/>
    </source>
</evidence>
<evidence type="ECO:0000259" key="6">
    <source>
        <dbReference type="PROSITE" id="PS50850"/>
    </source>
</evidence>
<feature type="transmembrane region" description="Helical" evidence="5">
    <location>
        <begin position="174"/>
        <end position="197"/>
    </location>
</feature>
<feature type="transmembrane region" description="Helical" evidence="5">
    <location>
        <begin position="245"/>
        <end position="267"/>
    </location>
</feature>
<dbReference type="SUPFAM" id="SSF103473">
    <property type="entry name" value="MFS general substrate transporter"/>
    <property type="match status" value="1"/>
</dbReference>
<dbReference type="GO" id="GO:0022857">
    <property type="term" value="F:transmembrane transporter activity"/>
    <property type="evidence" value="ECO:0007669"/>
    <property type="project" value="InterPro"/>
</dbReference>
<keyword evidence="2 5" id="KW-1133">Transmembrane helix</keyword>
<protein>
    <submittedName>
        <fullName evidence="7">Putative MFS family arabinose efflux permease</fullName>
    </submittedName>
</protein>
<sequence>MVLRRAVSMRRRDTSMVKSLQSISALLLGSAILLFAGGLNGMILPVRGGVEGFSAISLGLLGTGWAIGYVAGCLVTPGLVAGIGHIRAFTLMSALAGVAVLLSLLFIHPAAWIVLRALSGFCFAGAAMIVESWLNERTEARLRGKVFGIYTMVGLAATTTGQMALTFAPIDGHVLFVLAGAFYCISLVPVALTSSGAPQPLVVVRLDLAGLWRNSPVAVFAAFMLGISNASFFTLHVVYAEQVGLGLTVVALFAAVPVMAGALSQIPVGILSDRMDRRIVLLGLCLLAAAADATFIFLAPEGRGMNLAAVALFGATSLAIYPVAMAHANDHAAPGAFIQTSGGVLMVFGVGSAFGPLLAGVSMNALGPQALFCITIVSHCATAAFTIVRMMISRAVPQEQKGAFHVAQPGRISTPETATLIGDEADLPSNEGREACGQEDSAELRAA</sequence>
<dbReference type="Pfam" id="PF07690">
    <property type="entry name" value="MFS_1"/>
    <property type="match status" value="1"/>
</dbReference>
<feature type="transmembrane region" description="Helical" evidence="5">
    <location>
        <begin position="113"/>
        <end position="134"/>
    </location>
</feature>
<dbReference type="Proteomes" id="UP000248916">
    <property type="component" value="Unassembled WGS sequence"/>
</dbReference>